<name>A0A0F9C5Z0_9ZZZZ</name>
<feature type="non-terminal residue" evidence="1">
    <location>
        <position position="31"/>
    </location>
</feature>
<gene>
    <name evidence="1" type="ORF">LCGC14_2362710</name>
</gene>
<accession>A0A0F9C5Z0</accession>
<reference evidence="1" key="1">
    <citation type="journal article" date="2015" name="Nature">
        <title>Complex archaea that bridge the gap between prokaryotes and eukaryotes.</title>
        <authorList>
            <person name="Spang A."/>
            <person name="Saw J.H."/>
            <person name="Jorgensen S.L."/>
            <person name="Zaremba-Niedzwiedzka K."/>
            <person name="Martijn J."/>
            <person name="Lind A.E."/>
            <person name="van Eijk R."/>
            <person name="Schleper C."/>
            <person name="Guy L."/>
            <person name="Ettema T.J."/>
        </authorList>
    </citation>
    <scope>NUCLEOTIDE SEQUENCE</scope>
</reference>
<comment type="caution">
    <text evidence="1">The sequence shown here is derived from an EMBL/GenBank/DDBJ whole genome shotgun (WGS) entry which is preliminary data.</text>
</comment>
<sequence>MAVVTKGPLATAGSILNRAKTIGTREPTRAA</sequence>
<organism evidence="1">
    <name type="scientific">marine sediment metagenome</name>
    <dbReference type="NCBI Taxonomy" id="412755"/>
    <lineage>
        <taxon>unclassified sequences</taxon>
        <taxon>metagenomes</taxon>
        <taxon>ecological metagenomes</taxon>
    </lineage>
</organism>
<protein>
    <submittedName>
        <fullName evidence="1">Uncharacterized protein</fullName>
    </submittedName>
</protein>
<proteinExistence type="predicted"/>
<dbReference type="AlphaFoldDB" id="A0A0F9C5Z0"/>
<dbReference type="EMBL" id="LAZR01034651">
    <property type="protein sequence ID" value="KKL44733.1"/>
    <property type="molecule type" value="Genomic_DNA"/>
</dbReference>
<evidence type="ECO:0000313" key="1">
    <source>
        <dbReference type="EMBL" id="KKL44733.1"/>
    </source>
</evidence>